<dbReference type="GO" id="GO:0005886">
    <property type="term" value="C:plasma membrane"/>
    <property type="evidence" value="ECO:0007669"/>
    <property type="project" value="UniProtKB-SubCell"/>
</dbReference>
<reference evidence="12" key="1">
    <citation type="submission" date="2013-12" db="EMBL/GenBank/DDBJ databases">
        <authorList>
            <person name="Aslett M."/>
        </authorList>
    </citation>
    <scope>NUCLEOTIDE SEQUENCE [LARGE SCALE GENOMIC DNA]</scope>
    <source>
        <strain evidence="12">Lindley</strain>
    </source>
</reference>
<feature type="region of interest" description="Disordered" evidence="9">
    <location>
        <begin position="762"/>
        <end position="784"/>
    </location>
</feature>
<accession>A0A183BSD9</accession>
<feature type="domain" description="G-protein coupled receptors family 1 profile" evidence="11">
    <location>
        <begin position="72"/>
        <end position="180"/>
    </location>
</feature>
<dbReference type="PRINTS" id="PR00237">
    <property type="entry name" value="GPCRRHODOPSN"/>
</dbReference>
<dbReference type="InterPro" id="IPR050569">
    <property type="entry name" value="TAAR"/>
</dbReference>
<evidence type="ECO:0000256" key="9">
    <source>
        <dbReference type="SAM" id="MobiDB-lite"/>
    </source>
</evidence>
<feature type="region of interest" description="Disordered" evidence="9">
    <location>
        <begin position="661"/>
        <end position="681"/>
    </location>
</feature>
<dbReference type="CDD" id="cd00637">
    <property type="entry name" value="7tm_classA_rhodopsin-like"/>
    <property type="match status" value="1"/>
</dbReference>
<proteinExistence type="predicted"/>
<feature type="transmembrane region" description="Helical" evidence="10">
    <location>
        <begin position="56"/>
        <end position="80"/>
    </location>
</feature>
<evidence type="ECO:0000259" key="11">
    <source>
        <dbReference type="PROSITE" id="PS50262"/>
    </source>
</evidence>
<evidence type="ECO:0000256" key="5">
    <source>
        <dbReference type="ARBA" id="ARBA00023040"/>
    </source>
</evidence>
<keyword evidence="6 10" id="KW-0472">Membrane</keyword>
<evidence type="ECO:0000313" key="12">
    <source>
        <dbReference type="Proteomes" id="UP000050741"/>
    </source>
</evidence>
<dbReference type="WBParaSite" id="GPLIN_000352500">
    <property type="protein sequence ID" value="GPLIN_000352500"/>
    <property type="gene ID" value="GPLIN_000352500"/>
</dbReference>
<dbReference type="SUPFAM" id="SSF81321">
    <property type="entry name" value="Family A G protein-coupled receptor-like"/>
    <property type="match status" value="1"/>
</dbReference>
<feature type="region of interest" description="Disordered" evidence="9">
    <location>
        <begin position="714"/>
        <end position="742"/>
    </location>
</feature>
<evidence type="ECO:0000256" key="4">
    <source>
        <dbReference type="ARBA" id="ARBA00022989"/>
    </source>
</evidence>
<evidence type="ECO:0000256" key="7">
    <source>
        <dbReference type="ARBA" id="ARBA00023170"/>
    </source>
</evidence>
<feature type="transmembrane region" description="Helical" evidence="10">
    <location>
        <begin position="275"/>
        <end position="296"/>
    </location>
</feature>
<keyword evidence="8" id="KW-0807">Transducer</keyword>
<feature type="transmembrane region" description="Helical" evidence="10">
    <location>
        <begin position="172"/>
        <end position="193"/>
    </location>
</feature>
<dbReference type="PROSITE" id="PS50262">
    <property type="entry name" value="G_PROTEIN_RECEP_F1_2"/>
    <property type="match status" value="1"/>
</dbReference>
<feature type="transmembrane region" description="Helical" evidence="10">
    <location>
        <begin position="241"/>
        <end position="263"/>
    </location>
</feature>
<reference evidence="13" key="3">
    <citation type="submission" date="2016-06" db="UniProtKB">
        <authorList>
            <consortium name="WormBaseParasite"/>
        </authorList>
    </citation>
    <scope>IDENTIFICATION</scope>
</reference>
<dbReference type="Pfam" id="PF00001">
    <property type="entry name" value="7tm_1"/>
    <property type="match status" value="1"/>
</dbReference>
<dbReference type="InterPro" id="IPR000276">
    <property type="entry name" value="GPCR_Rhodpsn"/>
</dbReference>
<keyword evidence="12" id="KW-1185">Reference proteome</keyword>
<organism evidence="12 13">
    <name type="scientific">Globodera pallida</name>
    <name type="common">Potato cyst nematode worm</name>
    <name type="synonym">Heterodera pallida</name>
    <dbReference type="NCBI Taxonomy" id="36090"/>
    <lineage>
        <taxon>Eukaryota</taxon>
        <taxon>Metazoa</taxon>
        <taxon>Ecdysozoa</taxon>
        <taxon>Nematoda</taxon>
        <taxon>Chromadorea</taxon>
        <taxon>Rhabditida</taxon>
        <taxon>Tylenchina</taxon>
        <taxon>Tylenchomorpha</taxon>
        <taxon>Tylenchoidea</taxon>
        <taxon>Heteroderidae</taxon>
        <taxon>Heteroderinae</taxon>
        <taxon>Globodera</taxon>
    </lineage>
</organism>
<keyword evidence="4 10" id="KW-1133">Transmembrane helix</keyword>
<dbReference type="GO" id="GO:0004930">
    <property type="term" value="F:G protein-coupled receptor activity"/>
    <property type="evidence" value="ECO:0007669"/>
    <property type="project" value="UniProtKB-KW"/>
</dbReference>
<keyword evidence="3 10" id="KW-0812">Transmembrane</keyword>
<evidence type="ECO:0000256" key="10">
    <source>
        <dbReference type="SAM" id="Phobius"/>
    </source>
</evidence>
<protein>
    <submittedName>
        <fullName evidence="13">G_PROTEIN_RECEP_F1_2 domain-containing protein</fullName>
    </submittedName>
</protein>
<dbReference type="Gene3D" id="1.20.1070.10">
    <property type="entry name" value="Rhodopsin 7-helix transmembrane proteins"/>
    <property type="match status" value="1"/>
</dbReference>
<dbReference type="Proteomes" id="UP000050741">
    <property type="component" value="Unassembled WGS sequence"/>
</dbReference>
<evidence type="ECO:0000256" key="8">
    <source>
        <dbReference type="ARBA" id="ARBA00023224"/>
    </source>
</evidence>
<dbReference type="PANTHER" id="PTHR24249:SF424">
    <property type="entry name" value="G-PROTEIN COUPLED RECEPTORS FAMILY 1 PROFILE DOMAIN-CONTAINING PROTEIN"/>
    <property type="match status" value="1"/>
</dbReference>
<keyword evidence="7" id="KW-0675">Receptor</keyword>
<evidence type="ECO:0000256" key="1">
    <source>
        <dbReference type="ARBA" id="ARBA00004651"/>
    </source>
</evidence>
<dbReference type="PANTHER" id="PTHR24249">
    <property type="entry name" value="HISTAMINE RECEPTOR-RELATED G-PROTEIN COUPLED RECEPTOR"/>
    <property type="match status" value="1"/>
</dbReference>
<evidence type="ECO:0000313" key="13">
    <source>
        <dbReference type="WBParaSite" id="GPLIN_000352500"/>
    </source>
</evidence>
<comment type="subcellular location">
    <subcellularLocation>
        <location evidence="1">Cell membrane</location>
        <topology evidence="1">Multi-pass membrane protein</topology>
    </subcellularLocation>
</comment>
<feature type="compositionally biased region" description="Polar residues" evidence="9">
    <location>
        <begin position="714"/>
        <end position="727"/>
    </location>
</feature>
<feature type="compositionally biased region" description="Polar residues" evidence="9">
    <location>
        <begin position="661"/>
        <end position="673"/>
    </location>
</feature>
<feature type="compositionally biased region" description="Acidic residues" evidence="9">
    <location>
        <begin position="767"/>
        <end position="784"/>
    </location>
</feature>
<evidence type="ECO:0000256" key="6">
    <source>
        <dbReference type="ARBA" id="ARBA00023136"/>
    </source>
</evidence>
<name>A0A183BSD9_GLOPA</name>
<evidence type="ECO:0000256" key="2">
    <source>
        <dbReference type="ARBA" id="ARBA00022475"/>
    </source>
</evidence>
<dbReference type="AlphaFoldDB" id="A0A183BSD9"/>
<dbReference type="InterPro" id="IPR017452">
    <property type="entry name" value="GPCR_Rhodpsn_7TM"/>
</dbReference>
<feature type="transmembrane region" description="Helical" evidence="10">
    <location>
        <begin position="136"/>
        <end position="160"/>
    </location>
</feature>
<keyword evidence="5" id="KW-0297">G-protein coupled receptor</keyword>
<reference evidence="12" key="2">
    <citation type="submission" date="2014-05" db="EMBL/GenBank/DDBJ databases">
        <title>The genome and life-stage specific transcriptomes of Globodera pallida elucidate key aspects of plant parasitism by a cyst nematode.</title>
        <authorList>
            <person name="Cotton J.A."/>
            <person name="Lilley C.J."/>
            <person name="Jones L.M."/>
            <person name="Kikuchi T."/>
            <person name="Reid A.J."/>
            <person name="Thorpe P."/>
            <person name="Tsai I.J."/>
            <person name="Beasley H."/>
            <person name="Blok V."/>
            <person name="Cock P.J.A."/>
            <person name="Van den Akker S.E."/>
            <person name="Holroyd N."/>
            <person name="Hunt M."/>
            <person name="Mantelin S."/>
            <person name="Naghra H."/>
            <person name="Pain A."/>
            <person name="Palomares-Rius J.E."/>
            <person name="Zarowiecki M."/>
            <person name="Berriman M."/>
            <person name="Jones J.T."/>
            <person name="Urwin P.E."/>
        </authorList>
    </citation>
    <scope>NUCLEOTIDE SEQUENCE [LARGE SCALE GENOMIC DNA]</scope>
    <source>
        <strain evidence="12">Lindley</strain>
    </source>
</reference>
<feature type="transmembrane region" description="Helical" evidence="10">
    <location>
        <begin position="92"/>
        <end position="116"/>
    </location>
</feature>
<evidence type="ECO:0000256" key="3">
    <source>
        <dbReference type="ARBA" id="ARBA00022692"/>
    </source>
</evidence>
<sequence>MGEAAMMDKLFLDERYDFGDMFSDGGEDNSAAAAAGGGSTNFSMGLRRKSVYMDDLLVFFALESLGTLAIVGNCCLVVVLMKNRYLQRASFVLMLSLALADILHGIVTTTFFYPPILLRRVVVPPIGVRIFNILDWTAWSITLTHMSAICLDRLLAITLYGQYSQLITVRRAKLFTVTCWTAFSALNVVYILARFCCLISPLAESHFYSFGYGEFESQFERVHSALSGANMFKLTYTPLELGTLAISVVAIIFYLYMSAYYLLYHVFNVSNKWLVLFNSFFYSTTHMINPVIYFSLNKDMRAQLIRAIADCLNWACCVDDAAGGAGRFGGMHSSIYGRGSKKTQPGAESSSGASVLLHKSSYGGGCMTEANSSVHTDNAKSGWTLSPSCAGREASTVAVSSSSSPSLPMVHGDTGGCAFGRVGCLMFGKGRRCGGGGGGDTSCGSHTVVPVQTQKYLMTRNCGISEACSSTVSSNEHKVPSNVVDKKPIISADNSSMRACPRSDYSLPETDALRSGTASAASSSAVQQTSPARSFLMRESLQGSPFCELSGSVQMDEQPIAEQLELQLVESWNIDDQTAVGDEQFVRHKDTLERLADERRLGTFLAERLAHGLERNERAAARTCRQRNSLLDALISALIASEEVEDGSEPCQTKVQLNSKMRQLSTDQQTNGKKNGLLRSAEDGGRWSPALLCRKKSRSMDLSGQQQQRVGAVQTATQPNGCVPNSESDSHGTGLYPLSTTSSSIGWRRRRRSCESRGYVPLRESECDPSGDEANEEEEDVVFL</sequence>
<keyword evidence="2" id="KW-1003">Cell membrane</keyword>